<comment type="caution">
    <text evidence="5">The sequence shown here is derived from an EMBL/GenBank/DDBJ whole genome shotgun (WGS) entry which is preliminary data.</text>
</comment>
<feature type="region of interest" description="Disordered" evidence="3">
    <location>
        <begin position="634"/>
        <end position="665"/>
    </location>
</feature>
<dbReference type="EMBL" id="BLLK01000067">
    <property type="protein sequence ID" value="GFH59496.1"/>
    <property type="molecule type" value="Genomic_DNA"/>
</dbReference>
<keyword evidence="2" id="KW-0175">Coiled coil</keyword>
<name>A0AAD3DA81_9STRA</name>
<proteinExistence type="predicted"/>
<feature type="region of interest" description="Disordered" evidence="3">
    <location>
        <begin position="1"/>
        <end position="38"/>
    </location>
</feature>
<feature type="region of interest" description="Disordered" evidence="3">
    <location>
        <begin position="313"/>
        <end position="332"/>
    </location>
</feature>
<evidence type="ECO:0000259" key="4">
    <source>
        <dbReference type="Pfam" id="PF00696"/>
    </source>
</evidence>
<organism evidence="5 6">
    <name type="scientific">Chaetoceros tenuissimus</name>
    <dbReference type="NCBI Taxonomy" id="426638"/>
    <lineage>
        <taxon>Eukaryota</taxon>
        <taxon>Sar</taxon>
        <taxon>Stramenopiles</taxon>
        <taxon>Ochrophyta</taxon>
        <taxon>Bacillariophyta</taxon>
        <taxon>Coscinodiscophyceae</taxon>
        <taxon>Chaetocerotophycidae</taxon>
        <taxon>Chaetocerotales</taxon>
        <taxon>Chaetocerotaceae</taxon>
        <taxon>Chaetoceros</taxon>
    </lineage>
</organism>
<dbReference type="InterPro" id="IPR001048">
    <property type="entry name" value="Asp/Glu/Uridylate_kinase"/>
</dbReference>
<sequence>MPSRKRSSSDVESDSDGEYLVAYSEPKDIDTTNSQKKAKRKLLPNVNTLPSHGFSTDVMSILKDNTEHLKRLQIENSIKVFKTTLNRYVEFITTEGREPARHKKTNKRTEKQKLENSLHRWIQSLRAFVNKGYKGTDGSLYSFWNEECSNLLIKHKINICELGSGGVVRFQGLDNYANDMLPASLKSYNLNNTVNKKLLEFGALLKKRQLAFVILDKPVLVDEDGPYMWSNNPQNYISKLRRALRKLKKCNLMLQDKNTKERVDEVEIEWVSEYIYGSDIHSEIIESNRRHANDNDNEDFNSNADADAEFNSTANADADDNDDEESYFNSNANADADFNSDFNSNANADAEFDSNAGEDDVIFITKYNIRLKVGSTLEQLFVDENDGETKLYKGTITAIGESKGVETIQIEFIDEKVVISVPNLIKEINNGNIPLSKISYGEDTIEDEEAEEADEDSIDDSNDSNDGDDYADSNYGDDINNSTDCNGTDGNSGNDDEDENEDEDEDEDDDDHDDDGDDDEEYYIEGIKVPNNFAQMNTCPNENCNGTVSKSLAKKRMPNRVSARLPGPDRRLCVTCNKCKGKWFACHFDCGYVSSARISSHEQGAYRKPTNKIYFPCPNNPNREAILKELRKMQKNKDEPITTEPNTSEAQESDEESSVHESNVQEPEEYYIEGIKVPNNFAQINTCPDYSCTGTVSKSLSKKRIDRHVKARLPGPNRRLCRGQMIRHELGLHSKNDNKIYRPCPNNPNREAILKELRKMQKNKDEPITTEKEELDVQEDASEEESSVSVQELEKELQESRVQESRVRRRIIIEESDVEMDKSIVKEVNKSMTNKDLSDEDTRNERTATPTTLASSTDDLEQSGFEPSNDLVDKVNEIDEHTTDNRLFVPEERANEDMEKIEEHTTDNRLFVPEERANEDMQKIDEHTTDNRLFVPEERANEDMQKIDEHTTDNRLFVPEERANEDMEKIEEHTTDNRLFVPEERANEDMQKLLEENIFLTNRSEEYDDDILLKERMIQQLRDSNNELSKRLSNETKVKEDLIQVNIDLREQVSDAMDSNQKLQKKLSSRMKEIEKNRQQIEIMQDFNDYQHEQIMDRDKKIQQILFDLYSKEENSSRVIAATTSMIASCIDSLKNKTIVIKIGSSISNESFYEDITTLQKLNFRIVLVTPSNVEPNEIANGICAAGGNAFADKDSKILNCVPIGFGNVGRVESVDTASLNVLLDLGSVVILSPVGFSKNDYAAYDCSDDVVTSKVAGDLKASRVLFLNEGGLFDSDMKLLKKLSVQNVNEMIRNGTILGDMILKVSFATEAIHSGAEACIITGGRLQHIVLNELVGRGSEGKGSMSSELGTIIVRND</sequence>
<dbReference type="PANTHER" id="PTHR23342:SF0">
    <property type="entry name" value="N-ACETYLGLUTAMATE SYNTHASE, MITOCHONDRIAL"/>
    <property type="match status" value="1"/>
</dbReference>
<feature type="compositionally biased region" description="Acidic residues" evidence="3">
    <location>
        <begin position="773"/>
        <end position="786"/>
    </location>
</feature>
<reference evidence="5 6" key="1">
    <citation type="journal article" date="2021" name="Sci. Rep.">
        <title>The genome of the diatom Chaetoceros tenuissimus carries an ancient integrated fragment of an extant virus.</title>
        <authorList>
            <person name="Hongo Y."/>
            <person name="Kimura K."/>
            <person name="Takaki Y."/>
            <person name="Yoshida Y."/>
            <person name="Baba S."/>
            <person name="Kobayashi G."/>
            <person name="Nagasaki K."/>
            <person name="Hano T."/>
            <person name="Tomaru Y."/>
        </authorList>
    </citation>
    <scope>NUCLEOTIDE SEQUENCE [LARGE SCALE GENOMIC DNA]</scope>
    <source>
        <strain evidence="5 6">NIES-3715</strain>
    </source>
</reference>
<keyword evidence="6" id="KW-1185">Reference proteome</keyword>
<feature type="domain" description="Aspartate/glutamate/uridylate kinase" evidence="4">
    <location>
        <begin position="1195"/>
        <end position="1322"/>
    </location>
</feature>
<dbReference type="GO" id="GO:0003991">
    <property type="term" value="F:acetylglutamate kinase activity"/>
    <property type="evidence" value="ECO:0007669"/>
    <property type="project" value="TreeGrafter"/>
</dbReference>
<dbReference type="InterPro" id="IPR036393">
    <property type="entry name" value="AceGlu_kinase-like_sf"/>
</dbReference>
<feature type="region of interest" description="Disordered" evidence="3">
    <location>
        <begin position="446"/>
        <end position="520"/>
    </location>
</feature>
<dbReference type="Pfam" id="PF00696">
    <property type="entry name" value="AA_kinase"/>
    <property type="match status" value="1"/>
</dbReference>
<evidence type="ECO:0000256" key="3">
    <source>
        <dbReference type="SAM" id="MobiDB-lite"/>
    </source>
</evidence>
<evidence type="ECO:0000256" key="2">
    <source>
        <dbReference type="SAM" id="Coils"/>
    </source>
</evidence>
<feature type="compositionally biased region" description="Acidic residues" evidence="3">
    <location>
        <begin position="446"/>
        <end position="471"/>
    </location>
</feature>
<gene>
    <name evidence="5" type="ORF">CTEN210_15972</name>
</gene>
<feature type="region of interest" description="Disordered" evidence="3">
    <location>
        <begin position="830"/>
        <end position="869"/>
    </location>
</feature>
<dbReference type="Gene3D" id="3.40.1160.10">
    <property type="entry name" value="Acetylglutamate kinase-like"/>
    <property type="match status" value="1"/>
</dbReference>
<dbReference type="Proteomes" id="UP001054902">
    <property type="component" value="Unassembled WGS sequence"/>
</dbReference>
<accession>A0AAD3DA81</accession>
<feature type="region of interest" description="Disordered" evidence="3">
    <location>
        <begin position="760"/>
        <end position="801"/>
    </location>
</feature>
<protein>
    <recommendedName>
        <fullName evidence="4">Aspartate/glutamate/uridylate kinase domain-containing protein</fullName>
    </recommendedName>
</protein>
<feature type="compositionally biased region" description="Basic and acidic residues" evidence="3">
    <location>
        <begin position="836"/>
        <end position="846"/>
    </location>
</feature>
<dbReference type="GO" id="GO:0006526">
    <property type="term" value="P:L-arginine biosynthetic process"/>
    <property type="evidence" value="ECO:0007669"/>
    <property type="project" value="TreeGrafter"/>
</dbReference>
<feature type="compositionally biased region" description="Basic and acidic residues" evidence="3">
    <location>
        <begin position="792"/>
        <end position="801"/>
    </location>
</feature>
<feature type="compositionally biased region" description="Basic and acidic residues" evidence="3">
    <location>
        <begin position="760"/>
        <end position="772"/>
    </location>
</feature>
<evidence type="ECO:0000313" key="6">
    <source>
        <dbReference type="Proteomes" id="UP001054902"/>
    </source>
</evidence>
<feature type="compositionally biased region" description="Polar residues" evidence="3">
    <location>
        <begin position="847"/>
        <end position="857"/>
    </location>
</feature>
<feature type="compositionally biased region" description="Acidic residues" evidence="3">
    <location>
        <begin position="494"/>
        <end position="520"/>
    </location>
</feature>
<evidence type="ECO:0000313" key="5">
    <source>
        <dbReference type="EMBL" id="GFH59496.1"/>
    </source>
</evidence>
<evidence type="ECO:0000256" key="1">
    <source>
        <dbReference type="ARBA" id="ARBA00022679"/>
    </source>
</evidence>
<keyword evidence="1" id="KW-0808">Transferase</keyword>
<feature type="compositionally biased region" description="Low complexity" evidence="3">
    <location>
        <begin position="472"/>
        <end position="493"/>
    </location>
</feature>
<dbReference type="SUPFAM" id="SSF53633">
    <property type="entry name" value="Carbamate kinase-like"/>
    <property type="match status" value="1"/>
</dbReference>
<feature type="coiled-coil region" evidence="2">
    <location>
        <begin position="983"/>
        <end position="1084"/>
    </location>
</feature>
<feature type="compositionally biased region" description="Acidic residues" evidence="3">
    <location>
        <begin position="317"/>
        <end position="326"/>
    </location>
</feature>
<dbReference type="PANTHER" id="PTHR23342">
    <property type="entry name" value="N-ACETYLGLUTAMATE SYNTHASE"/>
    <property type="match status" value="1"/>
</dbReference>